<keyword evidence="2" id="KW-0680">Restriction system</keyword>
<proteinExistence type="inferred from homology"/>
<dbReference type="PANTHER" id="PTHR43140">
    <property type="entry name" value="TYPE-1 RESTRICTION ENZYME ECOKI SPECIFICITY PROTEIN"/>
    <property type="match status" value="1"/>
</dbReference>
<evidence type="ECO:0000256" key="1">
    <source>
        <dbReference type="ARBA" id="ARBA00010923"/>
    </source>
</evidence>
<keyword evidence="3" id="KW-0238">DNA-binding</keyword>
<comment type="similarity">
    <text evidence="1">Belongs to the type-I restriction system S methylase family.</text>
</comment>
<dbReference type="InterPro" id="IPR000055">
    <property type="entry name" value="Restrct_endonuc_typeI_TRD"/>
</dbReference>
<evidence type="ECO:0000256" key="3">
    <source>
        <dbReference type="ARBA" id="ARBA00023125"/>
    </source>
</evidence>
<sequence length="186" mass="21483">MEKLWKYKKIGEVCIVERGASPRPIDKYITDNESGINWIKIGDTSDSMYITETAQKIIVEGMKKSRYVKPGDFLLSNSMSFGRPYILKIDGCIHDGWLVLRDENALFDKRFLYYYLSSKTTYKKLKSMAVGGVVNNLNSEMVRNVIVPVPDKEEQSEIADLFDKIKKILDDRKQELEQLDTLVKSR</sequence>
<evidence type="ECO:0000256" key="2">
    <source>
        <dbReference type="ARBA" id="ARBA00022747"/>
    </source>
</evidence>
<evidence type="ECO:0000256" key="4">
    <source>
        <dbReference type="ARBA" id="ARBA00038652"/>
    </source>
</evidence>
<comment type="caution">
    <text evidence="6">The sequence shown here is derived from an EMBL/GenBank/DDBJ whole genome shotgun (WGS) entry which is preliminary data.</text>
</comment>
<dbReference type="EMBL" id="JAAWUZ010000129">
    <property type="protein sequence ID" value="NSG31545.1"/>
    <property type="molecule type" value="Genomic_DNA"/>
</dbReference>
<evidence type="ECO:0000259" key="5">
    <source>
        <dbReference type="Pfam" id="PF01420"/>
    </source>
</evidence>
<dbReference type="Gene3D" id="1.10.287.1120">
    <property type="entry name" value="Bipartite methylase S protein"/>
    <property type="match status" value="1"/>
</dbReference>
<dbReference type="InterPro" id="IPR051212">
    <property type="entry name" value="Type-I_RE_S_subunit"/>
</dbReference>
<keyword evidence="6" id="KW-0255">Endonuclease</keyword>
<dbReference type="Gene3D" id="3.90.220.20">
    <property type="entry name" value="DNA methylase specificity domains"/>
    <property type="match status" value="1"/>
</dbReference>
<dbReference type="PANTHER" id="PTHR43140:SF1">
    <property type="entry name" value="TYPE I RESTRICTION ENZYME ECOKI SPECIFICITY SUBUNIT"/>
    <property type="match status" value="1"/>
</dbReference>
<dbReference type="SUPFAM" id="SSF116734">
    <property type="entry name" value="DNA methylase specificity domain"/>
    <property type="match status" value="1"/>
</dbReference>
<organism evidence="6 7">
    <name type="scientific">Faecalicatena fissicatena</name>
    <dbReference type="NCBI Taxonomy" id="290055"/>
    <lineage>
        <taxon>Bacteria</taxon>
        <taxon>Bacillati</taxon>
        <taxon>Bacillota</taxon>
        <taxon>Clostridia</taxon>
        <taxon>Lachnospirales</taxon>
        <taxon>Lachnospiraceae</taxon>
        <taxon>Faecalicatena</taxon>
    </lineage>
</organism>
<dbReference type="GO" id="GO:0004519">
    <property type="term" value="F:endonuclease activity"/>
    <property type="evidence" value="ECO:0007669"/>
    <property type="project" value="UniProtKB-KW"/>
</dbReference>
<dbReference type="InterPro" id="IPR044946">
    <property type="entry name" value="Restrct_endonuc_typeI_TRD_sf"/>
</dbReference>
<dbReference type="RefSeq" id="WP_173867147.1">
    <property type="nucleotide sequence ID" value="NZ_JAAWUU010000130.1"/>
</dbReference>
<accession>A0ABX2H1C4</accession>
<name>A0ABX2H1C4_9FIRM</name>
<comment type="subunit">
    <text evidence="4">The methyltransferase is composed of M and S polypeptides.</text>
</comment>
<keyword evidence="6" id="KW-0378">Hydrolase</keyword>
<gene>
    <name evidence="6" type="ORF">HFM93_15195</name>
</gene>
<evidence type="ECO:0000313" key="7">
    <source>
        <dbReference type="Proteomes" id="UP000821846"/>
    </source>
</evidence>
<keyword evidence="6" id="KW-0540">Nuclease</keyword>
<keyword evidence="7" id="KW-1185">Reference proteome</keyword>
<dbReference type="Pfam" id="PF01420">
    <property type="entry name" value="Methylase_S"/>
    <property type="match status" value="1"/>
</dbReference>
<feature type="non-terminal residue" evidence="6">
    <location>
        <position position="186"/>
    </location>
</feature>
<protein>
    <submittedName>
        <fullName evidence="6">Restriction endonuclease subunit S</fullName>
    </submittedName>
</protein>
<evidence type="ECO:0000313" key="6">
    <source>
        <dbReference type="EMBL" id="NSG31545.1"/>
    </source>
</evidence>
<dbReference type="CDD" id="cd17283">
    <property type="entry name" value="RMtype1_S_Hpy180ORF7835P_TRD2-CR2_like"/>
    <property type="match status" value="1"/>
</dbReference>
<dbReference type="Proteomes" id="UP000821846">
    <property type="component" value="Unassembled WGS sequence"/>
</dbReference>
<reference evidence="6 7" key="1">
    <citation type="journal article" date="2020" name="Cell Host Microbe">
        <title>Functional and Genomic Variation between Human-Derived Isolates of Lachnospiraceae Reveals Inter- and Intra-Species Diversity.</title>
        <authorList>
            <person name="Sorbara M.T."/>
            <person name="Littmann E.R."/>
            <person name="Fontana E."/>
            <person name="Moody T.U."/>
            <person name="Kohout C.E."/>
            <person name="Gjonbalaj M."/>
            <person name="Eaton V."/>
            <person name="Seok R."/>
            <person name="Leiner I.M."/>
            <person name="Pamer E.G."/>
        </authorList>
    </citation>
    <scope>NUCLEOTIDE SEQUENCE [LARGE SCALE GENOMIC DNA]</scope>
    <source>
        <strain evidence="6 7">MSK.14.16</strain>
    </source>
</reference>
<feature type="domain" description="Type I restriction modification DNA specificity" evidence="5">
    <location>
        <begin position="3"/>
        <end position="178"/>
    </location>
</feature>